<dbReference type="RefSeq" id="XP_029233384.1">
    <property type="nucleotide sequence ID" value="XM_029386756.1"/>
</dbReference>
<evidence type="ECO:0000256" key="1">
    <source>
        <dbReference type="SAM" id="SignalP"/>
    </source>
</evidence>
<evidence type="ECO:0000313" key="3">
    <source>
        <dbReference type="Proteomes" id="UP000283634"/>
    </source>
</evidence>
<accession>A0A3R7LEJ3</accession>
<feature type="chain" id="PRO_5018534892" evidence="1">
    <location>
        <begin position="32"/>
        <end position="170"/>
    </location>
</feature>
<protein>
    <submittedName>
        <fullName evidence="2">Uncharacterized protein</fullName>
    </submittedName>
</protein>
<feature type="signal peptide" evidence="1">
    <location>
        <begin position="1"/>
        <end position="31"/>
    </location>
</feature>
<evidence type="ECO:0000313" key="2">
    <source>
        <dbReference type="EMBL" id="RNE95738.1"/>
    </source>
</evidence>
<keyword evidence="3" id="KW-1185">Reference proteome</keyword>
<dbReference type="AlphaFoldDB" id="A0A3R7LEJ3"/>
<gene>
    <name evidence="2" type="ORF">TraAM80_10110</name>
</gene>
<sequence length="170" mass="18117">MQGSAAACAEGWRQASLQRLLMCVSLPFCLELPFASPVRFWLVVCDKVCSAAFWLRCCGCGSSAKVGAHGSVATALLVPAGTEKVDGARLLGLLLSVFFFVRHDWFPPPSHATVGRCRQTEAAASVWLLPAASCCVLLCAVARCRGRAGRPCGACRGAQQRLAMGRLRSF</sequence>
<keyword evidence="1" id="KW-0732">Signal</keyword>
<name>A0A3R7LEJ3_TRYRA</name>
<organism evidence="2 3">
    <name type="scientific">Trypanosoma rangeli</name>
    <dbReference type="NCBI Taxonomy" id="5698"/>
    <lineage>
        <taxon>Eukaryota</taxon>
        <taxon>Discoba</taxon>
        <taxon>Euglenozoa</taxon>
        <taxon>Kinetoplastea</taxon>
        <taxon>Metakinetoplastina</taxon>
        <taxon>Trypanosomatida</taxon>
        <taxon>Trypanosomatidae</taxon>
        <taxon>Trypanosoma</taxon>
        <taxon>Herpetosoma</taxon>
    </lineage>
</organism>
<proteinExistence type="predicted"/>
<dbReference type="GeneID" id="40334043"/>
<reference evidence="2 3" key="1">
    <citation type="journal article" date="2018" name="BMC Genomics">
        <title>Genomic comparison of Trypanosoma conorhini and Trypanosoma rangeli to Trypanosoma cruzi strains of high and low virulence.</title>
        <authorList>
            <person name="Bradwell K.R."/>
            <person name="Koparde V.N."/>
            <person name="Matveyev A.V."/>
            <person name="Serrano M.G."/>
            <person name="Alves J.M."/>
            <person name="Parikh H."/>
            <person name="Huang B."/>
            <person name="Lee V."/>
            <person name="Espinosa-Alvarez O."/>
            <person name="Ortiz P.A."/>
            <person name="Costa-Martins A.G."/>
            <person name="Teixeira M.M."/>
            <person name="Buck G.A."/>
        </authorList>
    </citation>
    <scope>NUCLEOTIDE SEQUENCE [LARGE SCALE GENOMIC DNA]</scope>
    <source>
        <strain evidence="2 3">AM80</strain>
    </source>
</reference>
<dbReference type="EMBL" id="MKGL01000805">
    <property type="protein sequence ID" value="RNE95738.1"/>
    <property type="molecule type" value="Genomic_DNA"/>
</dbReference>
<dbReference type="Proteomes" id="UP000283634">
    <property type="component" value="Unassembled WGS sequence"/>
</dbReference>
<comment type="caution">
    <text evidence="2">The sequence shown here is derived from an EMBL/GenBank/DDBJ whole genome shotgun (WGS) entry which is preliminary data.</text>
</comment>